<accession>R2NKR5</accession>
<sequence>MTDVTIQMSLKAARVNAGFTSKEAAEAVGVHYQTLTKYEKDSSDISFSLLEELSNLYQVPINNIFLGKEYELIRIIAKKRQEA</sequence>
<dbReference type="Proteomes" id="UP000014148">
    <property type="component" value="Unassembled WGS sequence"/>
</dbReference>
<evidence type="ECO:0000256" key="1">
    <source>
        <dbReference type="ARBA" id="ARBA00023125"/>
    </source>
</evidence>
<name>R2NKR5_9ENTE</name>
<dbReference type="InterPro" id="IPR001387">
    <property type="entry name" value="Cro/C1-type_HTH"/>
</dbReference>
<proteinExistence type="predicted"/>
<evidence type="ECO:0000259" key="2">
    <source>
        <dbReference type="PROSITE" id="PS50943"/>
    </source>
</evidence>
<dbReference type="Proteomes" id="UP000013783">
    <property type="component" value="Unassembled WGS sequence"/>
</dbReference>
<dbReference type="Pfam" id="PF01381">
    <property type="entry name" value="HTH_3"/>
    <property type="match status" value="1"/>
</dbReference>
<dbReference type="AlphaFoldDB" id="R2NKR5"/>
<dbReference type="PANTHER" id="PTHR46558:SF13">
    <property type="entry name" value="HTH-TYPE TRANSCRIPTIONAL REGULATOR IMMR"/>
    <property type="match status" value="1"/>
</dbReference>
<dbReference type="CDD" id="cd00093">
    <property type="entry name" value="HTH_XRE"/>
    <property type="match status" value="1"/>
</dbReference>
<gene>
    <name evidence="4" type="ORF">I585_01194</name>
    <name evidence="3" type="ORF">UAI_04539</name>
</gene>
<reference evidence="3 5" key="1">
    <citation type="submission" date="2013-02" db="EMBL/GenBank/DDBJ databases">
        <title>The Genome Sequence of Enterococcus malodoratus ATCC_43197.</title>
        <authorList>
            <consortium name="The Broad Institute Genome Sequencing Platform"/>
            <consortium name="The Broad Institute Genome Sequencing Center for Infectious Disease"/>
            <person name="Earl A.M."/>
            <person name="Gilmore M.S."/>
            <person name="Lebreton F."/>
            <person name="Walker B."/>
            <person name="Young S.K."/>
            <person name="Zeng Q."/>
            <person name="Gargeya S."/>
            <person name="Fitzgerald M."/>
            <person name="Haas B."/>
            <person name="Abouelleil A."/>
            <person name="Alvarado L."/>
            <person name="Arachchi H.M."/>
            <person name="Berlin A.M."/>
            <person name="Chapman S.B."/>
            <person name="Dewar J."/>
            <person name="Goldberg J."/>
            <person name="Griggs A."/>
            <person name="Gujja S."/>
            <person name="Hansen M."/>
            <person name="Howarth C."/>
            <person name="Imamovic A."/>
            <person name="Larimer J."/>
            <person name="McCowan C."/>
            <person name="Murphy C."/>
            <person name="Neiman D."/>
            <person name="Pearson M."/>
            <person name="Priest M."/>
            <person name="Roberts A."/>
            <person name="Saif S."/>
            <person name="Shea T."/>
            <person name="Sisk P."/>
            <person name="Sykes S."/>
            <person name="Wortman J."/>
            <person name="Nusbaum C."/>
            <person name="Birren B."/>
        </authorList>
    </citation>
    <scope>NUCLEOTIDE SEQUENCE [LARGE SCALE GENOMIC DNA]</scope>
    <source>
        <strain evidence="3 5">ATCC 43197</strain>
    </source>
</reference>
<evidence type="ECO:0000313" key="3">
    <source>
        <dbReference type="EMBL" id="EOH71583.1"/>
    </source>
</evidence>
<dbReference type="EMBL" id="AJAK01000032">
    <property type="protein sequence ID" value="EOH71583.1"/>
    <property type="molecule type" value="Genomic_DNA"/>
</dbReference>
<keyword evidence="6" id="KW-1185">Reference proteome</keyword>
<dbReference type="GO" id="GO:0003677">
    <property type="term" value="F:DNA binding"/>
    <property type="evidence" value="ECO:0007669"/>
    <property type="project" value="UniProtKB-KW"/>
</dbReference>
<dbReference type="PANTHER" id="PTHR46558">
    <property type="entry name" value="TRACRIPTIONAL REGULATORY PROTEIN-RELATED-RELATED"/>
    <property type="match status" value="1"/>
</dbReference>
<dbReference type="STRING" id="71451.RV07_GL000783"/>
<dbReference type="EMBL" id="ASWA01000002">
    <property type="protein sequence ID" value="EOT69727.1"/>
    <property type="molecule type" value="Genomic_DNA"/>
</dbReference>
<dbReference type="PROSITE" id="PS50943">
    <property type="entry name" value="HTH_CROC1"/>
    <property type="match status" value="1"/>
</dbReference>
<dbReference type="PATRIC" id="fig|1158601.3.peg.4499"/>
<protein>
    <recommendedName>
        <fullName evidence="2">HTH cro/C1-type domain-containing protein</fullName>
    </recommendedName>
</protein>
<feature type="domain" description="HTH cro/C1-type" evidence="2">
    <location>
        <begin position="10"/>
        <end position="64"/>
    </location>
</feature>
<evidence type="ECO:0000313" key="6">
    <source>
        <dbReference type="Proteomes" id="UP000014148"/>
    </source>
</evidence>
<dbReference type="SMART" id="SM00530">
    <property type="entry name" value="HTH_XRE"/>
    <property type="match status" value="1"/>
</dbReference>
<reference evidence="4 6" key="2">
    <citation type="submission" date="2013-03" db="EMBL/GenBank/DDBJ databases">
        <title>The Genome Sequence of Enterococcus malodoratus ATCC_43197 (PacBio/Illumina hybrid assembly).</title>
        <authorList>
            <consortium name="The Broad Institute Genomics Platform"/>
            <consortium name="The Broad Institute Genome Sequencing Center for Infectious Disease"/>
            <person name="Earl A."/>
            <person name="Russ C."/>
            <person name="Gilmore M."/>
            <person name="Surin D."/>
            <person name="Walker B."/>
            <person name="Young S."/>
            <person name="Zeng Q."/>
            <person name="Gargeya S."/>
            <person name="Fitzgerald M."/>
            <person name="Haas B."/>
            <person name="Abouelleil A."/>
            <person name="Allen A.W."/>
            <person name="Alvarado L."/>
            <person name="Arachchi H.M."/>
            <person name="Berlin A.M."/>
            <person name="Chapman S.B."/>
            <person name="Gainer-Dewar J."/>
            <person name="Goldberg J."/>
            <person name="Griggs A."/>
            <person name="Gujja S."/>
            <person name="Hansen M."/>
            <person name="Howarth C."/>
            <person name="Imamovic A."/>
            <person name="Ireland A."/>
            <person name="Larimer J."/>
            <person name="McCowan C."/>
            <person name="Murphy C."/>
            <person name="Pearson M."/>
            <person name="Poon T.W."/>
            <person name="Priest M."/>
            <person name="Roberts A."/>
            <person name="Saif S."/>
            <person name="Shea T."/>
            <person name="Sisk P."/>
            <person name="Sykes S."/>
            <person name="Wortman J."/>
            <person name="Nusbaum C."/>
            <person name="Birren B."/>
        </authorList>
    </citation>
    <scope>NUCLEOTIDE SEQUENCE [LARGE SCALE GENOMIC DNA]</scope>
    <source>
        <strain evidence="4 6">ATCC 43197</strain>
    </source>
</reference>
<organism evidence="3 5">
    <name type="scientific">Enterococcus malodoratus ATCC 43197</name>
    <dbReference type="NCBI Taxonomy" id="1158601"/>
    <lineage>
        <taxon>Bacteria</taxon>
        <taxon>Bacillati</taxon>
        <taxon>Bacillota</taxon>
        <taxon>Bacilli</taxon>
        <taxon>Lactobacillales</taxon>
        <taxon>Enterococcaceae</taxon>
        <taxon>Enterococcus</taxon>
    </lineage>
</organism>
<dbReference type="eggNOG" id="COG1396">
    <property type="taxonomic scope" value="Bacteria"/>
</dbReference>
<dbReference type="SUPFAM" id="SSF47413">
    <property type="entry name" value="lambda repressor-like DNA-binding domains"/>
    <property type="match status" value="1"/>
</dbReference>
<dbReference type="InterPro" id="IPR010982">
    <property type="entry name" value="Lambda_DNA-bd_dom_sf"/>
</dbReference>
<comment type="caution">
    <text evidence="3">The sequence shown here is derived from an EMBL/GenBank/DDBJ whole genome shotgun (WGS) entry which is preliminary data.</text>
</comment>
<evidence type="ECO:0000313" key="4">
    <source>
        <dbReference type="EMBL" id="EOT69727.1"/>
    </source>
</evidence>
<keyword evidence="1" id="KW-0238">DNA-binding</keyword>
<dbReference type="Gene3D" id="1.10.260.40">
    <property type="entry name" value="lambda repressor-like DNA-binding domains"/>
    <property type="match status" value="1"/>
</dbReference>
<evidence type="ECO:0000313" key="5">
    <source>
        <dbReference type="Proteomes" id="UP000013783"/>
    </source>
</evidence>